<dbReference type="Pfam" id="PF03865">
    <property type="entry name" value="ShlB"/>
    <property type="match status" value="1"/>
</dbReference>
<dbReference type="InterPro" id="IPR035251">
    <property type="entry name" value="ShlB_POTRA"/>
</dbReference>
<dbReference type="InterPro" id="IPR013686">
    <property type="entry name" value="Polypept-transport_assoc_ShlB"/>
</dbReference>
<dbReference type="GO" id="GO:0008320">
    <property type="term" value="F:protein transmembrane transporter activity"/>
    <property type="evidence" value="ECO:0007669"/>
    <property type="project" value="TreeGrafter"/>
</dbReference>
<dbReference type="Gene3D" id="3.10.20.310">
    <property type="entry name" value="membrane protein fhac"/>
    <property type="match status" value="1"/>
</dbReference>
<dbReference type="GO" id="GO:0046819">
    <property type="term" value="P:protein secretion by the type V secretion system"/>
    <property type="evidence" value="ECO:0007669"/>
    <property type="project" value="TreeGrafter"/>
</dbReference>
<dbReference type="AlphaFoldDB" id="A0A9J6PZ68"/>
<dbReference type="PANTHER" id="PTHR34597">
    <property type="entry name" value="SLR1661 PROTEIN"/>
    <property type="match status" value="1"/>
</dbReference>
<evidence type="ECO:0000256" key="4">
    <source>
        <dbReference type="SAM" id="SignalP"/>
    </source>
</evidence>
<evidence type="ECO:0000256" key="1">
    <source>
        <dbReference type="ARBA" id="ARBA00022452"/>
    </source>
</evidence>
<dbReference type="InterPro" id="IPR027282">
    <property type="entry name" value="TPS"/>
</dbReference>
<evidence type="ECO:0000313" key="9">
    <source>
        <dbReference type="Proteomes" id="UP001063816"/>
    </source>
</evidence>
<evidence type="ECO:0000259" key="7">
    <source>
        <dbReference type="Pfam" id="PF17287"/>
    </source>
</evidence>
<keyword evidence="3" id="KW-0998">Cell outer membrane</keyword>
<accession>A0A9J6PZ68</accession>
<dbReference type="Pfam" id="PF08479">
    <property type="entry name" value="POTRA_2"/>
    <property type="match status" value="1"/>
</dbReference>
<comment type="caution">
    <text evidence="8">The sequence shown here is derived from an EMBL/GenBank/DDBJ whole genome shotgun (WGS) entry which is preliminary data.</text>
</comment>
<keyword evidence="1" id="KW-0472">Membrane</keyword>
<evidence type="ECO:0000256" key="2">
    <source>
        <dbReference type="ARBA" id="ARBA00022692"/>
    </source>
</evidence>
<dbReference type="PANTHER" id="PTHR34597:SF3">
    <property type="entry name" value="OUTER MEMBRANE TRANSPORTER CDIB"/>
    <property type="match status" value="1"/>
</dbReference>
<feature type="domain" description="ShlB POTRA" evidence="7">
    <location>
        <begin position="162"/>
        <end position="197"/>
    </location>
</feature>
<evidence type="ECO:0000259" key="6">
    <source>
        <dbReference type="Pfam" id="PF08479"/>
    </source>
</evidence>
<dbReference type="GO" id="GO:0098046">
    <property type="term" value="C:type V protein secretion system complex"/>
    <property type="evidence" value="ECO:0007669"/>
    <property type="project" value="TreeGrafter"/>
</dbReference>
<gene>
    <name evidence="8" type="ORF">M8014_02040</name>
</gene>
<name>A0A9J6PZ68_9ENTR</name>
<dbReference type="RefSeq" id="WP_271280902.1">
    <property type="nucleotide sequence ID" value="NZ_JAMGZK010000035.1"/>
</dbReference>
<dbReference type="Gene3D" id="2.40.160.50">
    <property type="entry name" value="membrane protein fhac: a member of the omp85/tpsb transporter family"/>
    <property type="match status" value="1"/>
</dbReference>
<feature type="chain" id="PRO_5039945011" evidence="4">
    <location>
        <begin position="23"/>
        <end position="548"/>
    </location>
</feature>
<reference evidence="8" key="1">
    <citation type="submission" date="2022-05" db="EMBL/GenBank/DDBJ databases">
        <title>Description of a novel species of Leclercia; Leclercia tamurae and the Proposal for a Novel Genus Silvania gen. nov. Containing Two Novel Species Silvania hatchlandensis sp. nov. and Silvania confinis sp. nov. Isolated from the Rhizosphere of Oak.</title>
        <authorList>
            <person name="Maddock D.W."/>
            <person name="Brady C.L."/>
            <person name="Denman S."/>
            <person name="Arnold D."/>
        </authorList>
    </citation>
    <scope>NUCLEOTIDE SEQUENCE</scope>
    <source>
        <strain evidence="8">H19S6</strain>
    </source>
</reference>
<evidence type="ECO:0000313" key="8">
    <source>
        <dbReference type="EMBL" id="MCU6663123.1"/>
    </source>
</evidence>
<dbReference type="InterPro" id="IPR005565">
    <property type="entry name" value="Hemolysn_activator_HlyB_C"/>
</dbReference>
<protein>
    <submittedName>
        <fullName evidence="8">ShlB/FhaC/HecB family hemolysin secretion/activation protein</fullName>
    </submittedName>
</protein>
<proteinExistence type="predicted"/>
<keyword evidence="2" id="KW-0812">Transmembrane</keyword>
<dbReference type="Proteomes" id="UP001063816">
    <property type="component" value="Unassembled WGS sequence"/>
</dbReference>
<organism evidence="8 9">
    <name type="scientific">Silvania hatchlandensis</name>
    <dbReference type="NCBI Taxonomy" id="2926469"/>
    <lineage>
        <taxon>Bacteria</taxon>
        <taxon>Pseudomonadati</taxon>
        <taxon>Pseudomonadota</taxon>
        <taxon>Gammaproteobacteria</taxon>
        <taxon>Enterobacterales</taxon>
        <taxon>Enterobacteriaceae</taxon>
        <taxon>Silvania</taxon>
    </lineage>
</organism>
<feature type="domain" description="Haemolysin activator HlyB C-terminal" evidence="5">
    <location>
        <begin position="202"/>
        <end position="512"/>
    </location>
</feature>
<feature type="signal peptide" evidence="4">
    <location>
        <begin position="1"/>
        <end position="22"/>
    </location>
</feature>
<dbReference type="Pfam" id="PF17287">
    <property type="entry name" value="POTRA_3"/>
    <property type="match status" value="1"/>
</dbReference>
<dbReference type="PIRSF" id="PIRSF029745">
    <property type="entry name" value="FhaC"/>
    <property type="match status" value="1"/>
</dbReference>
<keyword evidence="9" id="KW-1185">Reference proteome</keyword>
<dbReference type="EMBL" id="JAMGZK010000035">
    <property type="protein sequence ID" value="MCU6663123.1"/>
    <property type="molecule type" value="Genomic_DNA"/>
</dbReference>
<evidence type="ECO:0000259" key="5">
    <source>
        <dbReference type="Pfam" id="PF03865"/>
    </source>
</evidence>
<keyword evidence="4" id="KW-0732">Signal</keyword>
<evidence type="ECO:0000256" key="3">
    <source>
        <dbReference type="ARBA" id="ARBA00023237"/>
    </source>
</evidence>
<keyword evidence="1" id="KW-1134">Transmembrane beta strand</keyword>
<dbReference type="InterPro" id="IPR051544">
    <property type="entry name" value="TPS_OM_transporter"/>
</dbReference>
<feature type="domain" description="Polypeptide-transport-associated ShlB-type" evidence="6">
    <location>
        <begin position="75"/>
        <end position="146"/>
    </location>
</feature>
<sequence length="548" mass="61326">MDIRYFFSVAACFLAISFQSQADVPLGRLIKEQKNNDSTSFQESKIEKKDVFSEIKDKPDVDSEFAQESPCWNIDELVLEKDFLHDRGIRKIKQNVTGKCLGEKGVGKVAILVQDYFIRLGYVTTRVETPSQDLLSKKLTLTVVPGRISEVIVTRGDINKALLPFSKDDILNIRDIEQGLENIQRTPGVDVKINIFPGDVNGTSKVVIDTQRETNWNFRTAYNNFGDKSTGSQLIGATGYLYNVASISDLFYLAGTSSQTGGYKNVSTYYSFPVGYSEFSLFYSNSKSRQGINIGSYLFDYIGKTEYLSLKGYRMLRRDANSKLSTSVEVIRRKYDYSLGGADLVLQKRDMGNLRLGLNYKQNYTGATLDSSLSWQRFMPELGGTQTPDMRSGDVSSRSQIVNMNVNYVKWLTLLPTEAYYDLNLGVQYSPDNLTLQDKITVGNRWTVRGFENSDGIDGNKGFFIQNTLNLITGYKNAVAYLGADYGQITGKGSSQDVGGRKIMGGVVGLKGAIKALEYDLSLSSPFLYPEHLDVDNYTINFNVAYRL</sequence>